<evidence type="ECO:0000256" key="1">
    <source>
        <dbReference type="SAM" id="SignalP"/>
    </source>
</evidence>
<name>A0A4Z0QAK1_9BACT</name>
<keyword evidence="3" id="KW-1185">Reference proteome</keyword>
<feature type="signal peptide" evidence="1">
    <location>
        <begin position="1"/>
        <end position="22"/>
    </location>
</feature>
<sequence>MRYFRWFTLGSCVLFCGGAATAQRRSVSDLTLAPEVQVEVALAGDDYLFVGYHSLLLPNQSGLDGGQIRAGYEHFWNENWSGGATLRFLGSSREGLGDFLGQPGFVLPGLLLRHRSSLGKFTLGQRLGAEYGIGSNTRNSQGQAEARSLVRLRLDVERMLPLGATVALRPRLAYEPAAYLRLQRDDEETKERVLDFGALRAEVGVRVGAHVEVTPWVATQTRYLNTLAQFDADGNQTGGGRTNLVTPLVGLDVRFTVLPMSSTERRQLPTQH</sequence>
<dbReference type="AlphaFoldDB" id="A0A4Z0QAK1"/>
<evidence type="ECO:0000313" key="3">
    <source>
        <dbReference type="Proteomes" id="UP000298471"/>
    </source>
</evidence>
<keyword evidence="1" id="KW-0732">Signal</keyword>
<dbReference type="Proteomes" id="UP000298471">
    <property type="component" value="Unassembled WGS sequence"/>
</dbReference>
<dbReference type="RefSeq" id="WP_135395023.1">
    <property type="nucleotide sequence ID" value="NZ_SRMB01000002.1"/>
</dbReference>
<feature type="chain" id="PRO_5021406708" description="DUF2490 domain-containing protein" evidence="1">
    <location>
        <begin position="23"/>
        <end position="272"/>
    </location>
</feature>
<comment type="caution">
    <text evidence="2">The sequence shown here is derived from an EMBL/GenBank/DDBJ whole genome shotgun (WGS) entry which is preliminary data.</text>
</comment>
<dbReference type="EMBL" id="SRMB01000002">
    <property type="protein sequence ID" value="TGE27097.1"/>
    <property type="molecule type" value="Genomic_DNA"/>
</dbReference>
<organism evidence="2 3">
    <name type="scientific">Hymenobacter metallicola</name>
    <dbReference type="NCBI Taxonomy" id="2563114"/>
    <lineage>
        <taxon>Bacteria</taxon>
        <taxon>Pseudomonadati</taxon>
        <taxon>Bacteroidota</taxon>
        <taxon>Cytophagia</taxon>
        <taxon>Cytophagales</taxon>
        <taxon>Hymenobacteraceae</taxon>
        <taxon>Hymenobacter</taxon>
    </lineage>
</organism>
<proteinExistence type="predicted"/>
<evidence type="ECO:0000313" key="2">
    <source>
        <dbReference type="EMBL" id="TGE27097.1"/>
    </source>
</evidence>
<accession>A0A4Z0QAK1</accession>
<protein>
    <recommendedName>
        <fullName evidence="4">DUF2490 domain-containing protein</fullName>
    </recommendedName>
</protein>
<evidence type="ECO:0008006" key="4">
    <source>
        <dbReference type="Google" id="ProtNLM"/>
    </source>
</evidence>
<gene>
    <name evidence="2" type="ORF">E5K02_11890</name>
</gene>
<reference evidence="2 3" key="1">
    <citation type="submission" date="2019-04" db="EMBL/GenBank/DDBJ databases">
        <authorList>
            <person name="Feng G."/>
            <person name="Zhang J."/>
            <person name="Zhu H."/>
        </authorList>
    </citation>
    <scope>NUCLEOTIDE SEQUENCE [LARGE SCALE GENOMIC DNA]</scope>
    <source>
        <strain evidence="2 3">9PBR-1</strain>
    </source>
</reference>
<dbReference type="OrthoDB" id="982903at2"/>